<accession>A0AAF1AUC8</accession>
<feature type="region of interest" description="Disordered" evidence="1">
    <location>
        <begin position="293"/>
        <end position="312"/>
    </location>
</feature>
<feature type="region of interest" description="Disordered" evidence="1">
    <location>
        <begin position="621"/>
        <end position="659"/>
    </location>
</feature>
<reference evidence="3" key="2">
    <citation type="submission" date="2022-03" db="EMBL/GenBank/DDBJ databases">
        <title>Draft title - Genomic analysis of global carrot germplasm unveils the trajectory of domestication and the origin of high carotenoid orange carrot.</title>
        <authorList>
            <person name="Iorizzo M."/>
            <person name="Ellison S."/>
            <person name="Senalik D."/>
            <person name="Macko-Podgorni A."/>
            <person name="Grzebelus D."/>
            <person name="Bostan H."/>
            <person name="Rolling W."/>
            <person name="Curaba J."/>
            <person name="Simon P."/>
        </authorList>
    </citation>
    <scope>NUCLEOTIDE SEQUENCE</scope>
    <source>
        <tissue evidence="3">Leaf</tissue>
    </source>
</reference>
<dbReference type="InterPro" id="IPR052657">
    <property type="entry name" value="PDP_family_Arabidopsis"/>
</dbReference>
<evidence type="ECO:0000313" key="3">
    <source>
        <dbReference type="EMBL" id="WOG95294.1"/>
    </source>
</evidence>
<feature type="compositionally biased region" description="Basic residues" evidence="1">
    <location>
        <begin position="1146"/>
        <end position="1158"/>
    </location>
</feature>
<dbReference type="InterPro" id="IPR000313">
    <property type="entry name" value="PWWP_dom"/>
</dbReference>
<dbReference type="AlphaFoldDB" id="A0AAF1AUC8"/>
<gene>
    <name evidence="3" type="ORF">DCAR_0414606</name>
</gene>
<dbReference type="EMBL" id="CP093346">
    <property type="protein sequence ID" value="WOG95294.1"/>
    <property type="molecule type" value="Genomic_DNA"/>
</dbReference>
<feature type="compositionally biased region" description="Acidic residues" evidence="1">
    <location>
        <begin position="629"/>
        <end position="638"/>
    </location>
</feature>
<dbReference type="PROSITE" id="PS50812">
    <property type="entry name" value="PWWP"/>
    <property type="match status" value="1"/>
</dbReference>
<dbReference type="Pfam" id="PF00855">
    <property type="entry name" value="PWWP"/>
    <property type="match status" value="1"/>
</dbReference>
<feature type="domain" description="PWWP" evidence="2">
    <location>
        <begin position="340"/>
        <end position="400"/>
    </location>
</feature>
<organism evidence="3 4">
    <name type="scientific">Daucus carota subsp. sativus</name>
    <name type="common">Carrot</name>
    <dbReference type="NCBI Taxonomy" id="79200"/>
    <lineage>
        <taxon>Eukaryota</taxon>
        <taxon>Viridiplantae</taxon>
        <taxon>Streptophyta</taxon>
        <taxon>Embryophyta</taxon>
        <taxon>Tracheophyta</taxon>
        <taxon>Spermatophyta</taxon>
        <taxon>Magnoliopsida</taxon>
        <taxon>eudicotyledons</taxon>
        <taxon>Gunneridae</taxon>
        <taxon>Pentapetalae</taxon>
        <taxon>asterids</taxon>
        <taxon>campanulids</taxon>
        <taxon>Apiales</taxon>
        <taxon>Apiaceae</taxon>
        <taxon>Apioideae</taxon>
        <taxon>Scandiceae</taxon>
        <taxon>Daucinae</taxon>
        <taxon>Daucus</taxon>
        <taxon>Daucus sect. Daucus</taxon>
    </lineage>
</organism>
<name>A0AAF1AUC8_DAUCS</name>
<evidence type="ECO:0000256" key="1">
    <source>
        <dbReference type="SAM" id="MobiDB-lite"/>
    </source>
</evidence>
<dbReference type="PANTHER" id="PTHR10688:SF6">
    <property type="entry name" value="SERINE_THREONINE-KINASE ATM"/>
    <property type="match status" value="1"/>
</dbReference>
<feature type="compositionally biased region" description="Basic residues" evidence="1">
    <location>
        <begin position="650"/>
        <end position="659"/>
    </location>
</feature>
<evidence type="ECO:0000313" key="4">
    <source>
        <dbReference type="Proteomes" id="UP000077755"/>
    </source>
</evidence>
<dbReference type="SUPFAM" id="SSF63748">
    <property type="entry name" value="Tudor/PWWP/MBT"/>
    <property type="match status" value="1"/>
</dbReference>
<sequence>MQEVSVEEEVAEKVLVQEEIQDAGAEKVVVQEDIQDAGAEKVLMQEDIQEVGAEKVLMQEDIQEVGPVVQEGIQDVGAEKVVMEEEIQDVGAENVAVQEGIQFVMQEDIQDVGAGKLQEGIQDVGPEKLQEGIEEVGDEDVVMHEEIVEIEAGDVAMNEAIEVEMEGTEKVVMQERFEVVGAEKLIMKQDAVGDDEVLMQEGNEEVKAENLLVQEAVEEVGAMKVVMQDGVKDQYASQQNLVDSGNKIDVSTSGISLYVDVFGQVDSGVRGDHSCTVEQGSFERSSNAENLLNGSSALLPENGTNGNTPEVRDSSIYKNAEVGSDVNCEAIACNGHRFSVGDLVWAKTNTQLWWPGVIVQHSDLSNDSAKGEEDHFQVRLFGSGNVLWGRNWQLKPFHEFFDQISRQGSSKSFYYAVEKAVGEIGRRVKLEMTCPCYLEESKITDVTGGEISKKRASKLEELPVLQFEPEKLLARIRCLARDIVFPSTIESKIIQSRLSAFYRSVGHLQLPIHQLKPTDAKSDDQNVVASEVISSKQALKSRTRSIHQDPDDDKNEASGRVLSAEMKLASPILSTELSGDKVDSVELLDCGTNGKLEKSYESRERRKSKYLSFPYVDPSQVSKSLNNEEGNEMADPSDETSLSVRTVKSRDKKRKKSPCRKSTVHNIYVPVVINASSAELLSKLRYTALDCLYPNESKQFDIMQCFVSRFRKYAFHAFTHEIRKEEDTVCMEFENEMGLFKTLSEIENQTEKQIEKEARKRGTPEAAMAAPDVSETVGIGLLEKDSKIKFMSKCRKKETTSPLGLNTKPTDGFPGNISSGSIVIDFQTDPYALESQTLPKKRTRKTKKTPGCPEIKVMARPADLKGSNVVAQLEESSAARVCTPNEEKSERKRKKVATSSNHPMTNGADLPNENETIGADGAVLKEIEVMGPYSLQNIPGVNKEGTNEPFSLHLNAVLAPEQPDVHKNTETSSVMEGIQQTGMLSTAANFTSAIPDLNGNTTESQLSEVKPKRKSRKKKTDSGLLDINLSISEAQTTGEVIGTALLLKFAPEAPMPTPEDLTSAFCTFGPLKDSETKVFIDSGTAQVVFINSSEARTAFCSLEKNSPFGSALVNYRLQVLFAASGVSGSDGGLNMHQVWPAEKVKSPRKPRTAKKPKNLVKPSTISEPQGKSTEAPDLQFVRQNLQMMTSMLENAGDNISPEMRLRLETEIKSLLNRVTSMVGSSSS</sequence>
<feature type="compositionally biased region" description="Polar residues" evidence="1">
    <location>
        <begin position="293"/>
        <end position="308"/>
    </location>
</feature>
<evidence type="ECO:0000259" key="2">
    <source>
        <dbReference type="PROSITE" id="PS50812"/>
    </source>
</evidence>
<feature type="region of interest" description="Disordered" evidence="1">
    <location>
        <begin position="1143"/>
        <end position="1177"/>
    </location>
</feature>
<reference evidence="3" key="1">
    <citation type="journal article" date="2016" name="Nat. Genet.">
        <title>A high-quality carrot genome assembly provides new insights into carotenoid accumulation and asterid genome evolution.</title>
        <authorList>
            <person name="Iorizzo M."/>
            <person name="Ellison S."/>
            <person name="Senalik D."/>
            <person name="Zeng P."/>
            <person name="Satapoomin P."/>
            <person name="Huang J."/>
            <person name="Bowman M."/>
            <person name="Iovene M."/>
            <person name="Sanseverino W."/>
            <person name="Cavagnaro P."/>
            <person name="Yildiz M."/>
            <person name="Macko-Podgorni A."/>
            <person name="Moranska E."/>
            <person name="Grzebelus E."/>
            <person name="Grzebelus D."/>
            <person name="Ashrafi H."/>
            <person name="Zheng Z."/>
            <person name="Cheng S."/>
            <person name="Spooner D."/>
            <person name="Van Deynze A."/>
            <person name="Simon P."/>
        </authorList>
    </citation>
    <scope>NUCLEOTIDE SEQUENCE</scope>
    <source>
        <tissue evidence="3">Leaf</tissue>
    </source>
</reference>
<dbReference type="Proteomes" id="UP000077755">
    <property type="component" value="Chromosome 4"/>
</dbReference>
<feature type="compositionally biased region" description="Polar residues" evidence="1">
    <location>
        <begin position="1161"/>
        <end position="1172"/>
    </location>
</feature>
<feature type="region of interest" description="Disordered" evidence="1">
    <location>
        <begin position="994"/>
        <end position="1018"/>
    </location>
</feature>
<proteinExistence type="predicted"/>
<dbReference type="PANTHER" id="PTHR10688">
    <property type="entry name" value="PWWP DOMAIN-CONTAINING PROTEIN"/>
    <property type="match status" value="1"/>
</dbReference>
<feature type="compositionally biased region" description="Polar residues" evidence="1">
    <location>
        <begin position="994"/>
        <end position="1007"/>
    </location>
</feature>
<protein>
    <recommendedName>
        <fullName evidence="2">PWWP domain-containing protein</fullName>
    </recommendedName>
</protein>
<dbReference type="Gene3D" id="2.30.30.140">
    <property type="match status" value="1"/>
</dbReference>
<keyword evidence="4" id="KW-1185">Reference proteome</keyword>
<dbReference type="SMART" id="SM00293">
    <property type="entry name" value="PWWP"/>
    <property type="match status" value="1"/>
</dbReference>
<dbReference type="CDD" id="cd05162">
    <property type="entry name" value="PWWP"/>
    <property type="match status" value="1"/>
</dbReference>
<feature type="region of interest" description="Disordered" evidence="1">
    <location>
        <begin position="880"/>
        <end position="914"/>
    </location>
</feature>